<evidence type="ECO:0000313" key="7">
    <source>
        <dbReference type="EMBL" id="KAG7353126.1"/>
    </source>
</evidence>
<keyword evidence="5 6" id="KW-0472">Membrane</keyword>
<comment type="similarity">
    <text evidence="2 6">Belongs to the peroxisomal membrane protein PXMP2/4 family.</text>
</comment>
<evidence type="ECO:0000256" key="1">
    <source>
        <dbReference type="ARBA" id="ARBA00004141"/>
    </source>
</evidence>
<keyword evidence="3 6" id="KW-0812">Transmembrane</keyword>
<dbReference type="InterPro" id="IPR007248">
    <property type="entry name" value="Mpv17_PMP22"/>
</dbReference>
<evidence type="ECO:0000256" key="6">
    <source>
        <dbReference type="RuleBase" id="RU363053"/>
    </source>
</evidence>
<dbReference type="AlphaFoldDB" id="A0A9K3PNE1"/>
<evidence type="ECO:0000256" key="3">
    <source>
        <dbReference type="ARBA" id="ARBA00022692"/>
    </source>
</evidence>
<reference evidence="7" key="1">
    <citation type="journal article" date="2021" name="Sci. Rep.">
        <title>Diploid genomic architecture of Nitzschia inconspicua, an elite biomass production diatom.</title>
        <authorList>
            <person name="Oliver A."/>
            <person name="Podell S."/>
            <person name="Pinowska A."/>
            <person name="Traller J.C."/>
            <person name="Smith S.R."/>
            <person name="McClure R."/>
            <person name="Beliaev A."/>
            <person name="Bohutskyi P."/>
            <person name="Hill E.A."/>
            <person name="Rabines A."/>
            <person name="Zheng H."/>
            <person name="Allen L.Z."/>
            <person name="Kuo A."/>
            <person name="Grigoriev I.V."/>
            <person name="Allen A.E."/>
            <person name="Hazlebeck D."/>
            <person name="Allen E.E."/>
        </authorList>
    </citation>
    <scope>NUCLEOTIDE SEQUENCE</scope>
    <source>
        <strain evidence="7">Hildebrandi</strain>
    </source>
</reference>
<feature type="transmembrane region" description="Helical" evidence="6">
    <location>
        <begin position="43"/>
        <end position="63"/>
    </location>
</feature>
<comment type="caution">
    <text evidence="7">The sequence shown here is derived from an EMBL/GenBank/DDBJ whole genome shotgun (WGS) entry which is preliminary data.</text>
</comment>
<proteinExistence type="inferred from homology"/>
<evidence type="ECO:0000256" key="5">
    <source>
        <dbReference type="ARBA" id="ARBA00023136"/>
    </source>
</evidence>
<evidence type="ECO:0000313" key="8">
    <source>
        <dbReference type="Proteomes" id="UP000693970"/>
    </source>
</evidence>
<gene>
    <name evidence="7" type="ORF">IV203_009174</name>
</gene>
<dbReference type="GO" id="GO:0005737">
    <property type="term" value="C:cytoplasm"/>
    <property type="evidence" value="ECO:0007669"/>
    <property type="project" value="TreeGrafter"/>
</dbReference>
<evidence type="ECO:0000256" key="2">
    <source>
        <dbReference type="ARBA" id="ARBA00006824"/>
    </source>
</evidence>
<reference evidence="7" key="2">
    <citation type="submission" date="2021-04" db="EMBL/GenBank/DDBJ databases">
        <authorList>
            <person name="Podell S."/>
        </authorList>
    </citation>
    <scope>NUCLEOTIDE SEQUENCE</scope>
    <source>
        <strain evidence="7">Hildebrandi</strain>
    </source>
</reference>
<sequence>MLVSSTLRAGLQSGTIMSLADALTQTVIEKPSSAGRYDVMRTLRWGICGLVLHGPYFLAGFSAIDKRLGAATSWKVVAQKTAIAQFVLFPPYLCLLFSLMGALEGHPEIIEKVQRQVPQAFLGGCIYWPIANGINFSLVPGSMRVPYLAVSAGIWNSYLSWSNQRGNQTIDSNRNQTPKIRLITIDLTSTHRLVDILPLPSLFLCDSTRNQHLQLLP</sequence>
<protein>
    <submittedName>
        <fullName evidence="7">Mpv17 / PMP22 family protein</fullName>
    </submittedName>
</protein>
<keyword evidence="8" id="KW-1185">Reference proteome</keyword>
<feature type="transmembrane region" description="Helical" evidence="6">
    <location>
        <begin position="83"/>
        <end position="103"/>
    </location>
</feature>
<dbReference type="EMBL" id="JAGRRH010000017">
    <property type="protein sequence ID" value="KAG7353126.1"/>
    <property type="molecule type" value="Genomic_DNA"/>
</dbReference>
<comment type="subcellular location">
    <subcellularLocation>
        <location evidence="1">Membrane</location>
        <topology evidence="1">Multi-pass membrane protein</topology>
    </subcellularLocation>
</comment>
<dbReference type="Pfam" id="PF04117">
    <property type="entry name" value="Mpv17_PMP22"/>
    <property type="match status" value="1"/>
</dbReference>
<dbReference type="OrthoDB" id="10267969at2759"/>
<organism evidence="7 8">
    <name type="scientific">Nitzschia inconspicua</name>
    <dbReference type="NCBI Taxonomy" id="303405"/>
    <lineage>
        <taxon>Eukaryota</taxon>
        <taxon>Sar</taxon>
        <taxon>Stramenopiles</taxon>
        <taxon>Ochrophyta</taxon>
        <taxon>Bacillariophyta</taxon>
        <taxon>Bacillariophyceae</taxon>
        <taxon>Bacillariophycidae</taxon>
        <taxon>Bacillariales</taxon>
        <taxon>Bacillariaceae</taxon>
        <taxon>Nitzschia</taxon>
    </lineage>
</organism>
<name>A0A9K3PNE1_9STRA</name>
<dbReference type="PANTHER" id="PTHR11266">
    <property type="entry name" value="PEROXISOMAL MEMBRANE PROTEIN 2, PXMP2 MPV17"/>
    <property type="match status" value="1"/>
</dbReference>
<dbReference type="Proteomes" id="UP000693970">
    <property type="component" value="Unassembled WGS sequence"/>
</dbReference>
<keyword evidence="4 6" id="KW-1133">Transmembrane helix</keyword>
<accession>A0A9K3PNE1</accession>
<dbReference type="PANTHER" id="PTHR11266:SF116">
    <property type="entry name" value="MPV17-LIKE PROTEIN"/>
    <property type="match status" value="1"/>
</dbReference>
<dbReference type="GO" id="GO:0016020">
    <property type="term" value="C:membrane"/>
    <property type="evidence" value="ECO:0007669"/>
    <property type="project" value="UniProtKB-SubCell"/>
</dbReference>
<evidence type="ECO:0000256" key="4">
    <source>
        <dbReference type="ARBA" id="ARBA00022989"/>
    </source>
</evidence>